<dbReference type="InterPro" id="IPR037171">
    <property type="entry name" value="NagB/RpiA_transferase-like"/>
</dbReference>
<organism evidence="1 3">
    <name type="scientific">Peronospora matthiolae</name>
    <dbReference type="NCBI Taxonomy" id="2874970"/>
    <lineage>
        <taxon>Eukaryota</taxon>
        <taxon>Sar</taxon>
        <taxon>Stramenopiles</taxon>
        <taxon>Oomycota</taxon>
        <taxon>Peronosporomycetes</taxon>
        <taxon>Peronosporales</taxon>
        <taxon>Peronosporaceae</taxon>
        <taxon>Peronospora</taxon>
    </lineage>
</organism>
<dbReference type="Proteomes" id="UP001162060">
    <property type="component" value="Unassembled WGS sequence"/>
</dbReference>
<gene>
    <name evidence="1" type="ORF">PM001_LOCUS16974</name>
    <name evidence="2" type="ORF">PM001_LOCUS27357</name>
</gene>
<sequence length="64" mass="6900">MCLYSPSSASSRASSVAVEGLQRCCWLQLPRFPLILLGMGLDGHCVRSSPGHPLLEEKTLLVTS</sequence>
<dbReference type="SUPFAM" id="SSF100950">
    <property type="entry name" value="NagB/RpiA/CoA transferase-like"/>
    <property type="match status" value="1"/>
</dbReference>
<reference evidence="1" key="1">
    <citation type="submission" date="2024-01" db="EMBL/GenBank/DDBJ databases">
        <authorList>
            <person name="Webb A."/>
        </authorList>
    </citation>
    <scope>NUCLEOTIDE SEQUENCE</scope>
    <source>
        <strain evidence="1">Pm1</strain>
    </source>
</reference>
<name>A0AAV1UB54_9STRA</name>
<comment type="caution">
    <text evidence="1">The sequence shown here is derived from an EMBL/GenBank/DDBJ whole genome shotgun (WGS) entry which is preliminary data.</text>
</comment>
<protein>
    <recommendedName>
        <fullName evidence="4">Polyketide synthase</fullName>
    </recommendedName>
</protein>
<dbReference type="AlphaFoldDB" id="A0AAV1UB54"/>
<evidence type="ECO:0000313" key="2">
    <source>
        <dbReference type="EMBL" id="CAK7942207.1"/>
    </source>
</evidence>
<evidence type="ECO:0000313" key="1">
    <source>
        <dbReference type="EMBL" id="CAK7931824.1"/>
    </source>
</evidence>
<evidence type="ECO:0000313" key="3">
    <source>
        <dbReference type="Proteomes" id="UP001162060"/>
    </source>
</evidence>
<dbReference type="EMBL" id="CAKLBY020000267">
    <property type="protein sequence ID" value="CAK7942207.1"/>
    <property type="molecule type" value="Genomic_DNA"/>
</dbReference>
<evidence type="ECO:0008006" key="4">
    <source>
        <dbReference type="Google" id="ProtNLM"/>
    </source>
</evidence>
<proteinExistence type="predicted"/>
<dbReference type="Gene3D" id="3.40.50.1360">
    <property type="match status" value="1"/>
</dbReference>
<dbReference type="EMBL" id="CAKLBY020000187">
    <property type="protein sequence ID" value="CAK7931824.1"/>
    <property type="molecule type" value="Genomic_DNA"/>
</dbReference>
<accession>A0AAV1UB54</accession>